<dbReference type="PROSITE" id="PS00092">
    <property type="entry name" value="N6_MTASE"/>
    <property type="match status" value="1"/>
</dbReference>
<sequence length="180" mass="20823">MPINKKQIAWLIRDKYNGHKPRSLVVDRRRLRKGEPLDYIVGWKPFLGCQIDLSQKPLIPRPETEFWADLAIKNITKQAGCQLRILDIFAGSGCVGIAVLKNIPKTEVIFAEKSLKFCQQIKINCRLNKISPERYKIIQSDIFAQVRGRYDYILANPPYIATKNKNWVRKSVLLFEPKNA</sequence>
<evidence type="ECO:0000313" key="3">
    <source>
        <dbReference type="Proteomes" id="UP000231086"/>
    </source>
</evidence>
<name>A0A2M8KJJ8_9BACT</name>
<dbReference type="InterPro" id="IPR007848">
    <property type="entry name" value="Small_mtfrase_dom"/>
</dbReference>
<protein>
    <recommendedName>
        <fullName evidence="1">Methyltransferase small domain-containing protein</fullName>
    </recommendedName>
</protein>
<dbReference type="InterPro" id="IPR002052">
    <property type="entry name" value="DNA_methylase_N6_adenine_CS"/>
</dbReference>
<dbReference type="GO" id="GO:0003676">
    <property type="term" value="F:nucleic acid binding"/>
    <property type="evidence" value="ECO:0007669"/>
    <property type="project" value="InterPro"/>
</dbReference>
<dbReference type="Pfam" id="PF05175">
    <property type="entry name" value="MTS"/>
    <property type="match status" value="1"/>
</dbReference>
<dbReference type="InterPro" id="IPR050320">
    <property type="entry name" value="N5-glutamine_MTase"/>
</dbReference>
<dbReference type="InterPro" id="IPR029063">
    <property type="entry name" value="SAM-dependent_MTases_sf"/>
</dbReference>
<feature type="non-terminal residue" evidence="2">
    <location>
        <position position="180"/>
    </location>
</feature>
<gene>
    <name evidence="2" type="ORF">COU85_00140</name>
</gene>
<dbReference type="Gene3D" id="3.40.50.150">
    <property type="entry name" value="Vaccinia Virus protein VP39"/>
    <property type="match status" value="1"/>
</dbReference>
<dbReference type="GO" id="GO:0008170">
    <property type="term" value="F:N-methyltransferase activity"/>
    <property type="evidence" value="ECO:0007669"/>
    <property type="project" value="UniProtKB-ARBA"/>
</dbReference>
<accession>A0A2M8KJJ8</accession>
<organism evidence="2 3">
    <name type="scientific">Candidatus Portnoybacteria bacterium CG10_big_fil_rev_8_21_14_0_10_44_7</name>
    <dbReference type="NCBI Taxonomy" id="1974816"/>
    <lineage>
        <taxon>Bacteria</taxon>
        <taxon>Candidatus Portnoyibacteriota</taxon>
    </lineage>
</organism>
<dbReference type="PANTHER" id="PTHR18895">
    <property type="entry name" value="HEMK METHYLTRANSFERASE"/>
    <property type="match status" value="1"/>
</dbReference>
<reference evidence="3" key="1">
    <citation type="submission" date="2017-09" db="EMBL/GenBank/DDBJ databases">
        <title>Depth-based differentiation of microbial function through sediment-hosted aquifers and enrichment of novel symbionts in the deep terrestrial subsurface.</title>
        <authorList>
            <person name="Probst A.J."/>
            <person name="Ladd B."/>
            <person name="Jarett J.K."/>
            <person name="Geller-Mcgrath D.E."/>
            <person name="Sieber C.M.K."/>
            <person name="Emerson J.B."/>
            <person name="Anantharaman K."/>
            <person name="Thomas B.C."/>
            <person name="Malmstrom R."/>
            <person name="Stieglmeier M."/>
            <person name="Klingl A."/>
            <person name="Woyke T."/>
            <person name="Ryan C.M."/>
            <person name="Banfield J.F."/>
        </authorList>
    </citation>
    <scope>NUCLEOTIDE SEQUENCE [LARGE SCALE GENOMIC DNA]</scope>
</reference>
<dbReference type="AlphaFoldDB" id="A0A2M8KJJ8"/>
<dbReference type="EMBL" id="PFEA01000004">
    <property type="protein sequence ID" value="PJE60082.1"/>
    <property type="molecule type" value="Genomic_DNA"/>
</dbReference>
<proteinExistence type="predicted"/>
<evidence type="ECO:0000313" key="2">
    <source>
        <dbReference type="EMBL" id="PJE60082.1"/>
    </source>
</evidence>
<dbReference type="GO" id="GO:0008757">
    <property type="term" value="F:S-adenosylmethionine-dependent methyltransferase activity"/>
    <property type="evidence" value="ECO:0007669"/>
    <property type="project" value="UniProtKB-ARBA"/>
</dbReference>
<evidence type="ECO:0000259" key="1">
    <source>
        <dbReference type="Pfam" id="PF05175"/>
    </source>
</evidence>
<dbReference type="GO" id="GO:0032259">
    <property type="term" value="P:methylation"/>
    <property type="evidence" value="ECO:0007669"/>
    <property type="project" value="InterPro"/>
</dbReference>
<feature type="domain" description="Methyltransferase small" evidence="1">
    <location>
        <begin position="72"/>
        <end position="164"/>
    </location>
</feature>
<dbReference type="CDD" id="cd02440">
    <property type="entry name" value="AdoMet_MTases"/>
    <property type="match status" value="1"/>
</dbReference>
<dbReference type="Proteomes" id="UP000231086">
    <property type="component" value="Unassembled WGS sequence"/>
</dbReference>
<dbReference type="PANTHER" id="PTHR18895:SF74">
    <property type="entry name" value="MTRF1L RELEASE FACTOR GLUTAMINE METHYLTRANSFERASE"/>
    <property type="match status" value="1"/>
</dbReference>
<comment type="caution">
    <text evidence="2">The sequence shown here is derived from an EMBL/GenBank/DDBJ whole genome shotgun (WGS) entry which is preliminary data.</text>
</comment>
<dbReference type="SUPFAM" id="SSF53335">
    <property type="entry name" value="S-adenosyl-L-methionine-dependent methyltransferases"/>
    <property type="match status" value="1"/>
</dbReference>